<accession>A0A2S3H326</accession>
<protein>
    <submittedName>
        <fullName evidence="2">Uncharacterized protein</fullName>
    </submittedName>
</protein>
<feature type="region of interest" description="Disordered" evidence="1">
    <location>
        <begin position="18"/>
        <end position="38"/>
    </location>
</feature>
<reference evidence="2" key="1">
    <citation type="submission" date="2018-04" db="EMBL/GenBank/DDBJ databases">
        <title>WGS assembly of Panicum hallii.</title>
        <authorList>
            <person name="Lovell J."/>
            <person name="Jenkins J."/>
            <person name="Lowry D."/>
            <person name="Mamidi S."/>
            <person name="Sreedasyam A."/>
            <person name="Weng X."/>
            <person name="Barry K."/>
            <person name="Bonette J."/>
            <person name="Campitelli B."/>
            <person name="Daum C."/>
            <person name="Gordon S."/>
            <person name="Gould B."/>
            <person name="Lipzen A."/>
            <person name="Macqueen A."/>
            <person name="Palacio-Mejia J."/>
            <person name="Plott C."/>
            <person name="Shakirov E."/>
            <person name="Shu S."/>
            <person name="Yoshinaga Y."/>
            <person name="Zane M."/>
            <person name="Rokhsar D."/>
            <person name="Grimwood J."/>
            <person name="Schmutz J."/>
            <person name="Juenger T."/>
        </authorList>
    </citation>
    <scope>NUCLEOTIDE SEQUENCE [LARGE SCALE GENOMIC DNA]</scope>
    <source>
        <strain evidence="2">FIL2</strain>
    </source>
</reference>
<evidence type="ECO:0000256" key="1">
    <source>
        <dbReference type="SAM" id="MobiDB-lite"/>
    </source>
</evidence>
<dbReference type="AlphaFoldDB" id="A0A2S3H326"/>
<dbReference type="Gramene" id="PAN14374">
    <property type="protein sequence ID" value="PAN14374"/>
    <property type="gene ID" value="PAHAL_2G475600"/>
</dbReference>
<proteinExistence type="predicted"/>
<gene>
    <name evidence="2" type="ORF">PAHAL_2G475600</name>
</gene>
<organism evidence="2">
    <name type="scientific">Panicum hallii</name>
    <dbReference type="NCBI Taxonomy" id="206008"/>
    <lineage>
        <taxon>Eukaryota</taxon>
        <taxon>Viridiplantae</taxon>
        <taxon>Streptophyta</taxon>
        <taxon>Embryophyta</taxon>
        <taxon>Tracheophyta</taxon>
        <taxon>Spermatophyta</taxon>
        <taxon>Magnoliopsida</taxon>
        <taxon>Liliopsida</taxon>
        <taxon>Poales</taxon>
        <taxon>Poaceae</taxon>
        <taxon>PACMAD clade</taxon>
        <taxon>Panicoideae</taxon>
        <taxon>Panicodae</taxon>
        <taxon>Paniceae</taxon>
        <taxon>Panicinae</taxon>
        <taxon>Panicum</taxon>
        <taxon>Panicum sect. Panicum</taxon>
    </lineage>
</organism>
<dbReference type="Proteomes" id="UP000243499">
    <property type="component" value="Chromosome 2"/>
</dbReference>
<evidence type="ECO:0000313" key="2">
    <source>
        <dbReference type="EMBL" id="PAN14374.2"/>
    </source>
</evidence>
<name>A0A2S3H326_9POAL</name>
<sequence>MGFSQGVHGEVRIPFHFNWTQGNSKEKQRGSPAEQARLSQHYRTKSISLTSTHWFITTNSPSTVSCH</sequence>
<dbReference type="EMBL" id="CM008047">
    <property type="protein sequence ID" value="PAN14374.2"/>
    <property type="molecule type" value="Genomic_DNA"/>
</dbReference>